<dbReference type="Proteomes" id="UP001055247">
    <property type="component" value="Unassembled WGS sequence"/>
</dbReference>
<proteinExistence type="predicted"/>
<sequence>MLTLALNGPTTETDTFAVSKTVAISTTTGGNPVLVNLGDILTLTAPATQDAALADLVGYIALQ</sequence>
<dbReference type="AlphaFoldDB" id="A0AAV4ZSK9"/>
<dbReference type="EMBL" id="BPQO01000024">
    <property type="protein sequence ID" value="GJD91164.1"/>
    <property type="molecule type" value="Genomic_DNA"/>
</dbReference>
<evidence type="ECO:0000313" key="2">
    <source>
        <dbReference type="Proteomes" id="UP001055247"/>
    </source>
</evidence>
<reference evidence="1" key="1">
    <citation type="journal article" date="2016" name="Front. Microbiol.">
        <title>Genome Sequence of the Piezophilic, Mesophilic Sulfate-Reducing Bacterium Desulfovibrio indicus J2T.</title>
        <authorList>
            <person name="Cao J."/>
            <person name="Maignien L."/>
            <person name="Shao Z."/>
            <person name="Alain K."/>
            <person name="Jebbar M."/>
        </authorList>
    </citation>
    <scope>NUCLEOTIDE SEQUENCE</scope>
    <source>
        <strain evidence="1">DSM 16372</strain>
    </source>
</reference>
<evidence type="ECO:0000313" key="1">
    <source>
        <dbReference type="EMBL" id="GJD91164.1"/>
    </source>
</evidence>
<accession>A0AAV4ZSK9</accession>
<reference evidence="1" key="2">
    <citation type="submission" date="2021-08" db="EMBL/GenBank/DDBJ databases">
        <authorList>
            <person name="Tani A."/>
            <person name="Ola A."/>
            <person name="Ogura Y."/>
            <person name="Katsura K."/>
            <person name="Hayashi T."/>
        </authorList>
    </citation>
    <scope>NUCLEOTIDE SEQUENCE</scope>
    <source>
        <strain evidence="1">DSM 16372</strain>
    </source>
</reference>
<organism evidence="1 2">
    <name type="scientific">Methylobacterium hispanicum</name>
    <dbReference type="NCBI Taxonomy" id="270350"/>
    <lineage>
        <taxon>Bacteria</taxon>
        <taxon>Pseudomonadati</taxon>
        <taxon>Pseudomonadota</taxon>
        <taxon>Alphaproteobacteria</taxon>
        <taxon>Hyphomicrobiales</taxon>
        <taxon>Methylobacteriaceae</taxon>
        <taxon>Methylobacterium</taxon>
    </lineage>
</organism>
<keyword evidence="2" id="KW-1185">Reference proteome</keyword>
<protein>
    <submittedName>
        <fullName evidence="1">Uncharacterized protein</fullName>
    </submittedName>
</protein>
<name>A0AAV4ZSK9_9HYPH</name>
<comment type="caution">
    <text evidence="1">The sequence shown here is derived from an EMBL/GenBank/DDBJ whole genome shotgun (WGS) entry which is preliminary data.</text>
</comment>
<dbReference type="RefSeq" id="WP_204278573.1">
    <property type="nucleotide sequence ID" value="NZ_BPQO01000024.1"/>
</dbReference>
<gene>
    <name evidence="1" type="ORF">BHAOGJBA_4712</name>
</gene>